<gene>
    <name evidence="1" type="ORF">Prum_022550</name>
</gene>
<name>A0A6V8KU41_9ACTN</name>
<dbReference type="EMBL" id="BLPG01000001">
    <property type="protein sequence ID" value="GFJ88613.1"/>
    <property type="molecule type" value="Genomic_DNA"/>
</dbReference>
<keyword evidence="2" id="KW-1185">Reference proteome</keyword>
<proteinExistence type="predicted"/>
<evidence type="ECO:0008006" key="3">
    <source>
        <dbReference type="Google" id="ProtNLM"/>
    </source>
</evidence>
<comment type="caution">
    <text evidence="1">The sequence shown here is derived from an EMBL/GenBank/DDBJ whole genome shotgun (WGS) entry which is preliminary data.</text>
</comment>
<reference evidence="1 2" key="1">
    <citation type="submission" date="2020-03" db="EMBL/GenBank/DDBJ databases">
        <title>Whole genome shotgun sequence of Phytohabitans rumicis NBRC 108638.</title>
        <authorList>
            <person name="Komaki H."/>
            <person name="Tamura T."/>
        </authorList>
    </citation>
    <scope>NUCLEOTIDE SEQUENCE [LARGE SCALE GENOMIC DNA]</scope>
    <source>
        <strain evidence="1 2">NBRC 108638</strain>
    </source>
</reference>
<dbReference type="Proteomes" id="UP000482960">
    <property type="component" value="Unassembled WGS sequence"/>
</dbReference>
<reference evidence="1 2" key="2">
    <citation type="submission" date="2020-03" db="EMBL/GenBank/DDBJ databases">
        <authorList>
            <person name="Ichikawa N."/>
            <person name="Kimura A."/>
            <person name="Kitahashi Y."/>
            <person name="Uohara A."/>
        </authorList>
    </citation>
    <scope>NUCLEOTIDE SEQUENCE [LARGE SCALE GENOMIC DNA]</scope>
    <source>
        <strain evidence="1 2">NBRC 108638</strain>
    </source>
</reference>
<accession>A0A6V8KU41</accession>
<protein>
    <recommendedName>
        <fullName evidence="3">DUF3052 domain-containing protein</fullName>
    </recommendedName>
</protein>
<dbReference type="RefSeq" id="WP_218577200.1">
    <property type="nucleotide sequence ID" value="NZ_BLPG01000001.1"/>
</dbReference>
<evidence type="ECO:0000313" key="1">
    <source>
        <dbReference type="EMBL" id="GFJ88613.1"/>
    </source>
</evidence>
<evidence type="ECO:0000313" key="2">
    <source>
        <dbReference type="Proteomes" id="UP000482960"/>
    </source>
</evidence>
<sequence length="77" mass="8187">MIAFVLDNAGLAGQATAATLDAARADRLAWIAYPKAGQLGTDLNRDRLAATLAGRGVRPVRQVSIDPVWSALRFRPA</sequence>
<organism evidence="1 2">
    <name type="scientific">Phytohabitans rumicis</name>
    <dbReference type="NCBI Taxonomy" id="1076125"/>
    <lineage>
        <taxon>Bacteria</taxon>
        <taxon>Bacillati</taxon>
        <taxon>Actinomycetota</taxon>
        <taxon>Actinomycetes</taxon>
        <taxon>Micromonosporales</taxon>
        <taxon>Micromonosporaceae</taxon>
    </lineage>
</organism>
<dbReference type="AlphaFoldDB" id="A0A6V8KU41"/>